<dbReference type="InterPro" id="IPR016039">
    <property type="entry name" value="Thiolase-like"/>
</dbReference>
<keyword evidence="3 6" id="KW-0808">Transferase</keyword>
<keyword evidence="10" id="KW-1185">Reference proteome</keyword>
<evidence type="ECO:0000259" key="7">
    <source>
        <dbReference type="Pfam" id="PF00108"/>
    </source>
</evidence>
<dbReference type="PROSITE" id="PS00098">
    <property type="entry name" value="THIOLASE_1"/>
    <property type="match status" value="1"/>
</dbReference>
<dbReference type="PIRSF" id="PIRSF000429">
    <property type="entry name" value="Ac-CoA_Ac_transf"/>
    <property type="match status" value="1"/>
</dbReference>
<dbReference type="Pfam" id="PF00108">
    <property type="entry name" value="Thiolase_N"/>
    <property type="match status" value="1"/>
</dbReference>
<dbReference type="EMBL" id="JACYTO010000001">
    <property type="protein sequence ID" value="MBD8502367.1"/>
    <property type="molecule type" value="Genomic_DNA"/>
</dbReference>
<dbReference type="InterPro" id="IPR020616">
    <property type="entry name" value="Thiolase_N"/>
</dbReference>
<organism evidence="9 10">
    <name type="scientific">Thauera sedimentorum</name>
    <dbReference type="NCBI Taxonomy" id="2767595"/>
    <lineage>
        <taxon>Bacteria</taxon>
        <taxon>Pseudomonadati</taxon>
        <taxon>Pseudomonadota</taxon>
        <taxon>Betaproteobacteria</taxon>
        <taxon>Rhodocyclales</taxon>
        <taxon>Zoogloeaceae</taxon>
        <taxon>Thauera</taxon>
    </lineage>
</organism>
<comment type="similarity">
    <text evidence="2 6">Belongs to the thiolase-like superfamily. Thiolase family.</text>
</comment>
<feature type="domain" description="Thiolase N-terminal" evidence="7">
    <location>
        <begin position="5"/>
        <end position="263"/>
    </location>
</feature>
<dbReference type="NCBIfam" id="TIGR01930">
    <property type="entry name" value="AcCoA-C-Actrans"/>
    <property type="match status" value="1"/>
</dbReference>
<accession>A0ABR9B7L9</accession>
<evidence type="ECO:0000256" key="2">
    <source>
        <dbReference type="ARBA" id="ARBA00010982"/>
    </source>
</evidence>
<dbReference type="InterPro" id="IPR050215">
    <property type="entry name" value="Thiolase-like_sf_Thiolase"/>
</dbReference>
<dbReference type="NCBIfam" id="NF006001">
    <property type="entry name" value="PRK08131.1"/>
    <property type="match status" value="1"/>
</dbReference>
<sequence>MLNAYIYGGLRSPFGRHGGALAPVRPDDLAAVVITELIQRSGFDPAQIEDVVLGCAAQSGEDSRNVARHAALLAGLPATVPGQTVNRLCGSGLAAVLDCARAVSSGEGALYVAGGVESMSRAPFVIGKAEAAWSREFKVFDSTIGARFPNPELVARYGNHTMPETADIVATELGIARAESDRFALASQTRYAKARADGFFAGELLPLAVPNGRKQPPRQVAEDEHPRPDATLDSLAALKPLHGGVVTAGNASGLNDGAAAVLIGNLKAGERAGVEPQARILAGAVAGVEPRVMGLGPAHAIPKALERAGLRLADMDVIEINEAFAPQVLGCLKQLAVAFDDPRVNPNGGAIAVGHPLGASGARIALSAVRELRRRGGRYAVLSLCIGVGQGIAVVIERC</sequence>
<dbReference type="PANTHER" id="PTHR43853:SF2">
    <property type="entry name" value="3-OXOADIPYL-COA_3-OXO-5,6-DEHYDROSUBERYL-COA THIOLASE"/>
    <property type="match status" value="1"/>
</dbReference>
<dbReference type="InterPro" id="IPR020610">
    <property type="entry name" value="Thiolase_AS"/>
</dbReference>
<evidence type="ECO:0000256" key="5">
    <source>
        <dbReference type="ARBA" id="ARBA00024073"/>
    </source>
</evidence>
<evidence type="ECO:0000256" key="1">
    <source>
        <dbReference type="ARBA" id="ARBA00005189"/>
    </source>
</evidence>
<proteinExistence type="inferred from homology"/>
<dbReference type="SUPFAM" id="SSF53901">
    <property type="entry name" value="Thiolase-like"/>
    <property type="match status" value="2"/>
</dbReference>
<dbReference type="InterPro" id="IPR020617">
    <property type="entry name" value="Thiolase_C"/>
</dbReference>
<dbReference type="EC" id="2.3.1.16" evidence="5"/>
<dbReference type="PROSITE" id="PS00099">
    <property type="entry name" value="THIOLASE_3"/>
    <property type="match status" value="1"/>
</dbReference>
<dbReference type="InterPro" id="IPR002155">
    <property type="entry name" value="Thiolase"/>
</dbReference>
<dbReference type="RefSeq" id="WP_187717155.1">
    <property type="nucleotide sequence ID" value="NZ_JACTAH010000001.1"/>
</dbReference>
<evidence type="ECO:0000259" key="8">
    <source>
        <dbReference type="Pfam" id="PF02803"/>
    </source>
</evidence>
<dbReference type="InterPro" id="IPR020613">
    <property type="entry name" value="Thiolase_CS"/>
</dbReference>
<dbReference type="Pfam" id="PF02803">
    <property type="entry name" value="Thiolase_C"/>
    <property type="match status" value="1"/>
</dbReference>
<dbReference type="InterPro" id="IPR020615">
    <property type="entry name" value="Thiolase_acyl_enz_int_AS"/>
</dbReference>
<reference evidence="10" key="1">
    <citation type="submission" date="2023-07" db="EMBL/GenBank/DDBJ databases">
        <title>Thauera sp. CAU 1555 isolated from sand of Yaerae Beach.</title>
        <authorList>
            <person name="Kim W."/>
        </authorList>
    </citation>
    <scope>NUCLEOTIDE SEQUENCE [LARGE SCALE GENOMIC DNA]</scope>
    <source>
        <strain evidence="10">CAU 1555</strain>
    </source>
</reference>
<name>A0ABR9B7L9_9RHOO</name>
<evidence type="ECO:0000256" key="6">
    <source>
        <dbReference type="RuleBase" id="RU003557"/>
    </source>
</evidence>
<dbReference type="PROSITE" id="PS00737">
    <property type="entry name" value="THIOLASE_2"/>
    <property type="match status" value="1"/>
</dbReference>
<comment type="caution">
    <text evidence="9">The sequence shown here is derived from an EMBL/GenBank/DDBJ whole genome shotgun (WGS) entry which is preliminary data.</text>
</comment>
<comment type="pathway">
    <text evidence="1">Lipid metabolism.</text>
</comment>
<dbReference type="Gene3D" id="3.40.47.10">
    <property type="match status" value="1"/>
</dbReference>
<dbReference type="Proteomes" id="UP000603602">
    <property type="component" value="Unassembled WGS sequence"/>
</dbReference>
<dbReference type="PANTHER" id="PTHR43853">
    <property type="entry name" value="3-KETOACYL-COA THIOLASE, PEROXISOMAL"/>
    <property type="match status" value="1"/>
</dbReference>
<dbReference type="GO" id="GO:0033812">
    <property type="term" value="F:3-oxoadipyl-CoA thiolase activity"/>
    <property type="evidence" value="ECO:0007669"/>
    <property type="project" value="UniProtKB-EC"/>
</dbReference>
<dbReference type="CDD" id="cd00751">
    <property type="entry name" value="thiolase"/>
    <property type="match status" value="1"/>
</dbReference>
<evidence type="ECO:0000256" key="4">
    <source>
        <dbReference type="ARBA" id="ARBA00023315"/>
    </source>
</evidence>
<gene>
    <name evidence="9" type="ORF">IFO67_05685</name>
</gene>
<evidence type="ECO:0000313" key="9">
    <source>
        <dbReference type="EMBL" id="MBD8502367.1"/>
    </source>
</evidence>
<keyword evidence="4 6" id="KW-0012">Acyltransferase</keyword>
<evidence type="ECO:0000256" key="3">
    <source>
        <dbReference type="ARBA" id="ARBA00022679"/>
    </source>
</evidence>
<feature type="domain" description="Thiolase C-terminal" evidence="8">
    <location>
        <begin position="275"/>
        <end position="398"/>
    </location>
</feature>
<protein>
    <recommendedName>
        <fullName evidence="5">acetyl-CoA C-acyltransferase</fullName>
        <ecNumber evidence="5">2.3.1.16</ecNumber>
    </recommendedName>
</protein>
<evidence type="ECO:0000313" key="10">
    <source>
        <dbReference type="Proteomes" id="UP000603602"/>
    </source>
</evidence>